<dbReference type="OrthoDB" id="9801785at2"/>
<name>A0A238KEH0_9RHOB</name>
<dbReference type="InterPro" id="IPR013445">
    <property type="entry name" value="CDP_4_6_deHydtase"/>
</dbReference>
<accession>A0A238KEH0</accession>
<dbReference type="EC" id="4.2.1.45" evidence="4"/>
<sequence length="375" mass="41091">MTGQSDQIFGGQFTGRRVLVTGHSGFKGGWISTWLNRLGAEVTGIALPPEPGPSFYQACALDRTMDSRFADIRDPAALARATEGLDAEVVFHMAAQPLVRKSYREPAETFATNVQGTVNVLEAVRRMPSLKAVVVITSDKCYDNREWLWGYRENDPLGGKDPYSASKAATELVAQSYAHTFFSDTSGPQLSTVRAGNVFGGGDWGEDRLIPDIIRAWHDGQPVTIRNPDSIRPWQHVLEPVAGYLLLAQKILSDGQRFAGAWNFGPDVSGTVNVRDLADMMWRAWGAGAPGFRFPDESATAPHEAGILRLDSTKAQTRLGWRPRLELSQAIELTTDWYKAHAAGDDMGKVTQSQITVYQDLMSGTSCDQTELAAQ</sequence>
<keyword evidence="5" id="KW-1185">Reference proteome</keyword>
<dbReference type="AlphaFoldDB" id="A0A238KEH0"/>
<reference evidence="5" key="1">
    <citation type="submission" date="2017-05" db="EMBL/GenBank/DDBJ databases">
        <authorList>
            <person name="Rodrigo-Torres L."/>
            <person name="Arahal R. D."/>
            <person name="Lucena T."/>
        </authorList>
    </citation>
    <scope>NUCLEOTIDE SEQUENCE [LARGE SCALE GENOMIC DNA]</scope>
    <source>
        <strain evidence="5">CECT 8715</strain>
    </source>
</reference>
<gene>
    <name evidence="4" type="primary">rfbG</name>
    <name evidence="4" type="ORF">RUA8715_01705</name>
</gene>
<dbReference type="CDD" id="cd05252">
    <property type="entry name" value="CDP_GD_SDR_e"/>
    <property type="match status" value="1"/>
</dbReference>
<dbReference type="InterPro" id="IPR001509">
    <property type="entry name" value="Epimerase_deHydtase"/>
</dbReference>
<comment type="pathway">
    <text evidence="1">Bacterial outer membrane biogenesis; LPS O-antigen biosynthesis.</text>
</comment>
<evidence type="ECO:0000256" key="1">
    <source>
        <dbReference type="ARBA" id="ARBA00005125"/>
    </source>
</evidence>
<feature type="domain" description="NAD-dependent epimerase/dehydratase" evidence="3">
    <location>
        <begin position="18"/>
        <end position="251"/>
    </location>
</feature>
<organism evidence="4 5">
    <name type="scientific">Ruegeria arenilitoris</name>
    <dbReference type="NCBI Taxonomy" id="1173585"/>
    <lineage>
        <taxon>Bacteria</taxon>
        <taxon>Pseudomonadati</taxon>
        <taxon>Pseudomonadota</taxon>
        <taxon>Alphaproteobacteria</taxon>
        <taxon>Rhodobacterales</taxon>
        <taxon>Roseobacteraceae</taxon>
        <taxon>Ruegeria</taxon>
    </lineage>
</organism>
<evidence type="ECO:0000256" key="2">
    <source>
        <dbReference type="ARBA" id="ARBA00007637"/>
    </source>
</evidence>
<protein>
    <submittedName>
        <fullName evidence="4">CDP-glucose 4,6-dehydratase</fullName>
        <ecNumber evidence="4">4.2.1.45</ecNumber>
    </submittedName>
</protein>
<dbReference type="GO" id="GO:0047733">
    <property type="term" value="F:CDP-glucose 4,6-dehydratase activity"/>
    <property type="evidence" value="ECO:0007669"/>
    <property type="project" value="UniProtKB-EC"/>
</dbReference>
<proteinExistence type="inferred from homology"/>
<comment type="similarity">
    <text evidence="2">Belongs to the NAD(P)-dependent epimerase/dehydratase family.</text>
</comment>
<dbReference type="RefSeq" id="WP_093963250.1">
    <property type="nucleotide sequence ID" value="NZ_FXYG01000002.1"/>
</dbReference>
<dbReference type="Proteomes" id="UP000202485">
    <property type="component" value="Unassembled WGS sequence"/>
</dbReference>
<dbReference type="Gene3D" id="3.40.50.720">
    <property type="entry name" value="NAD(P)-binding Rossmann-like Domain"/>
    <property type="match status" value="1"/>
</dbReference>
<dbReference type="Gene3D" id="3.90.25.10">
    <property type="entry name" value="UDP-galactose 4-epimerase, domain 1"/>
    <property type="match status" value="1"/>
</dbReference>
<keyword evidence="4" id="KW-0456">Lyase</keyword>
<dbReference type="SUPFAM" id="SSF51735">
    <property type="entry name" value="NAD(P)-binding Rossmann-fold domains"/>
    <property type="match status" value="1"/>
</dbReference>
<dbReference type="NCBIfam" id="TIGR02622">
    <property type="entry name" value="CDP_4_6_dhtase"/>
    <property type="match status" value="1"/>
</dbReference>
<dbReference type="Pfam" id="PF01370">
    <property type="entry name" value="Epimerase"/>
    <property type="match status" value="1"/>
</dbReference>
<dbReference type="EMBL" id="FXYG01000002">
    <property type="protein sequence ID" value="SMX40542.1"/>
    <property type="molecule type" value="Genomic_DNA"/>
</dbReference>
<dbReference type="PANTHER" id="PTHR43000">
    <property type="entry name" value="DTDP-D-GLUCOSE 4,6-DEHYDRATASE-RELATED"/>
    <property type="match status" value="1"/>
</dbReference>
<evidence type="ECO:0000259" key="3">
    <source>
        <dbReference type="Pfam" id="PF01370"/>
    </source>
</evidence>
<dbReference type="InterPro" id="IPR036291">
    <property type="entry name" value="NAD(P)-bd_dom_sf"/>
</dbReference>
<evidence type="ECO:0000313" key="5">
    <source>
        <dbReference type="Proteomes" id="UP000202485"/>
    </source>
</evidence>
<evidence type="ECO:0000313" key="4">
    <source>
        <dbReference type="EMBL" id="SMX40542.1"/>
    </source>
</evidence>